<dbReference type="Pfam" id="PF00651">
    <property type="entry name" value="BTB"/>
    <property type="match status" value="1"/>
</dbReference>
<dbReference type="Proteomes" id="UP000008281">
    <property type="component" value="Unassembled WGS sequence"/>
</dbReference>
<dbReference type="eggNOG" id="ENOG502TK38">
    <property type="taxonomic scope" value="Eukaryota"/>
</dbReference>
<evidence type="ECO:0000313" key="2">
    <source>
        <dbReference type="EMBL" id="EFP13408.1"/>
    </source>
</evidence>
<name>E3N0H6_CAERE</name>
<dbReference type="HOGENOM" id="CLU_075906_0_0_1"/>
<sequence length="318" mass="37153">MVTDYYKYPIGVNVDLKPPEYEGLYSTANQISSVAGFYDCRFKVYMSRHGDSCAVSATVQLGGANEAIIRSRCCVEVVNRDEEESAFIEKECALELGKEYNLMDSFILLDIFDEKERWINNGKLMIKFGIYAYAICKQNVSYFNFHKSLFDATGTQQSILLAKRDSDEKLQCNKQLLVIHSSAFAKCRPYTNSRMKLLPDIDMDILYICIQMAHGVQMRCDATTLNYVIQMAQYLKLRNVQIYCERQLIHEYSHIKVTTKQILFAFRHDLYRYLNLNLQKLESFKDFQEVLKKADIQMMSTESMKLCIKYFVENEKWE</sequence>
<reference evidence="2" key="1">
    <citation type="submission" date="2007-07" db="EMBL/GenBank/DDBJ databases">
        <title>PCAP assembly of the Caenorhabditis remanei genome.</title>
        <authorList>
            <consortium name="The Caenorhabditis remanei Sequencing Consortium"/>
            <person name="Wilson R.K."/>
        </authorList>
    </citation>
    <scope>NUCLEOTIDE SEQUENCE [LARGE SCALE GENOMIC DNA]</scope>
    <source>
        <strain evidence="2">PB4641</strain>
    </source>
</reference>
<dbReference type="AlphaFoldDB" id="E3N0H6"/>
<feature type="domain" description="BTB" evidence="1">
    <location>
        <begin position="165"/>
        <end position="250"/>
    </location>
</feature>
<dbReference type="EMBL" id="DS268505">
    <property type="protein sequence ID" value="EFP13408.1"/>
    <property type="molecule type" value="Genomic_DNA"/>
</dbReference>
<dbReference type="OrthoDB" id="5908940at2759"/>
<dbReference type="InterPro" id="IPR000210">
    <property type="entry name" value="BTB/POZ_dom"/>
</dbReference>
<accession>E3N0H6</accession>
<dbReference type="InParanoid" id="E3N0H6"/>
<dbReference type="PANTHER" id="PTHR22744">
    <property type="entry name" value="HELIX LOOP HELIX PROTEIN 21-RELATED"/>
    <property type="match status" value="1"/>
</dbReference>
<dbReference type="SUPFAM" id="SSF54695">
    <property type="entry name" value="POZ domain"/>
    <property type="match status" value="1"/>
</dbReference>
<keyword evidence="3" id="KW-1185">Reference proteome</keyword>
<protein>
    <recommendedName>
        <fullName evidence="1">BTB domain-containing protein</fullName>
    </recommendedName>
</protein>
<proteinExistence type="predicted"/>
<dbReference type="PANTHER" id="PTHR22744:SF14">
    <property type="entry name" value="BTB DOMAIN-CONTAINING PROTEIN-RELATED"/>
    <property type="match status" value="1"/>
</dbReference>
<evidence type="ECO:0000313" key="3">
    <source>
        <dbReference type="Proteomes" id="UP000008281"/>
    </source>
</evidence>
<gene>
    <name evidence="2" type="ORF">CRE_11348</name>
</gene>
<dbReference type="InterPro" id="IPR011333">
    <property type="entry name" value="SKP1/BTB/POZ_sf"/>
</dbReference>
<evidence type="ECO:0000259" key="1">
    <source>
        <dbReference type="Pfam" id="PF00651"/>
    </source>
</evidence>
<organism evidence="3">
    <name type="scientific">Caenorhabditis remanei</name>
    <name type="common">Caenorhabditis vulgaris</name>
    <dbReference type="NCBI Taxonomy" id="31234"/>
    <lineage>
        <taxon>Eukaryota</taxon>
        <taxon>Metazoa</taxon>
        <taxon>Ecdysozoa</taxon>
        <taxon>Nematoda</taxon>
        <taxon>Chromadorea</taxon>
        <taxon>Rhabditida</taxon>
        <taxon>Rhabditina</taxon>
        <taxon>Rhabditomorpha</taxon>
        <taxon>Rhabditoidea</taxon>
        <taxon>Rhabditidae</taxon>
        <taxon>Peloderinae</taxon>
        <taxon>Caenorhabditis</taxon>
    </lineage>
</organism>